<keyword evidence="3" id="KW-0747">Spliceosome</keyword>
<reference evidence="8 9" key="1">
    <citation type="journal article" date="2017" name="Mol. Biol. Evol.">
        <title>The 4-celled Tetrabaena socialis nuclear genome reveals the essential components for genetic control of cell number at the origin of multicellularity in the volvocine lineage.</title>
        <authorList>
            <person name="Featherston J."/>
            <person name="Arakaki Y."/>
            <person name="Hanschen E.R."/>
            <person name="Ferris P.J."/>
            <person name="Michod R.E."/>
            <person name="Olson B.J.S.C."/>
            <person name="Nozaki H."/>
            <person name="Durand P.M."/>
        </authorList>
    </citation>
    <scope>NUCLEOTIDE SEQUENCE [LARGE SCALE GENOMIC DNA]</scope>
    <source>
        <strain evidence="8 9">NIES-571</strain>
    </source>
</reference>
<organism evidence="8 9">
    <name type="scientific">Tetrabaena socialis</name>
    <dbReference type="NCBI Taxonomy" id="47790"/>
    <lineage>
        <taxon>Eukaryota</taxon>
        <taxon>Viridiplantae</taxon>
        <taxon>Chlorophyta</taxon>
        <taxon>core chlorophytes</taxon>
        <taxon>Chlorophyceae</taxon>
        <taxon>CS clade</taxon>
        <taxon>Chlamydomonadales</taxon>
        <taxon>Tetrabaenaceae</taxon>
        <taxon>Tetrabaena</taxon>
    </lineage>
</organism>
<evidence type="ECO:0000313" key="8">
    <source>
        <dbReference type="EMBL" id="PNH07530.1"/>
    </source>
</evidence>
<dbReference type="AlphaFoldDB" id="A0A2J8A4T3"/>
<sequence>MFLYSLTLSRATGIQSAVYGNFSAPKAQEVVVSRGKVLELLRPNENGKMQTVVATEVFGCLRSMAAVRLTGSNMDHLVVGSDSGRIILLKFNKDKNLWVKVHQETFGRSGCRRIVPGQYIAVDPKGRACMIGAVEKQKFVYVLNRDAAANLTISSPLEAHKSHHITFSVCGMDCGFDNPIFAAIELDYSEADQDHEEVRAVIPRRSDLPGDRGVLIVSSATHKKKAYSFFLVQSEYGDIYKVTLSYEGEAVTELKIKYFDTVPPCTSIAVLKTGFLFAASEYGNHALYQFVGTGEDDDDVESSSATLVQTDEGFQPVFFEPRPLKNLLLIDEMASLMPITDMKQVANLPLPARVIALDLPITSERAAPAYIRVYRLMDSGKRLELLHKTAVDGGVPGALCGFKGRLLAGVGPTLRLYDLGKKKLLRKCEYNRLPHQINSISVQGPRIYVGDAQESVHMMRYKKADNAFYIFADDVAPRYLSTVLPLDYDTLATGDKFGNMVVLRLPKEASQQVEDDPTGGKMAAASGRLNGAPHKLEELVKFHVGDTITSLQRAEMQAGGQEVLLYSTVMGSIGALYPFPNREDVDFFGHLEMHLRQEHPPLCGRDHLAFRSSYFPVRNCVDGDLCSQYASLPPKKQQTIAEAMDRTPGEMLKKLEDIRNKIL</sequence>
<dbReference type="SUPFAM" id="SSF101898">
    <property type="entry name" value="NHL repeat"/>
    <property type="match status" value="1"/>
</dbReference>
<keyword evidence="4" id="KW-0508">mRNA splicing</keyword>
<dbReference type="FunFam" id="2.130.10.10:FF:001143">
    <property type="entry name" value="Pre-mRNA-splicing factor rse-1, putative"/>
    <property type="match status" value="1"/>
</dbReference>
<dbReference type="GO" id="GO:0006397">
    <property type="term" value="P:mRNA processing"/>
    <property type="evidence" value="ECO:0007669"/>
    <property type="project" value="UniProtKB-KW"/>
</dbReference>
<evidence type="ECO:0000256" key="2">
    <source>
        <dbReference type="ARBA" id="ARBA00022664"/>
    </source>
</evidence>
<dbReference type="GO" id="GO:0005681">
    <property type="term" value="C:spliceosomal complex"/>
    <property type="evidence" value="ECO:0007669"/>
    <property type="project" value="UniProtKB-KW"/>
</dbReference>
<comment type="subcellular location">
    <subcellularLocation>
        <location evidence="1">Nucleus</location>
    </subcellularLocation>
</comment>
<dbReference type="PANTHER" id="PTHR10644">
    <property type="entry name" value="DNA REPAIR/RNA PROCESSING CPSF FAMILY"/>
    <property type="match status" value="1"/>
</dbReference>
<comment type="caution">
    <text evidence="8">The sequence shown here is derived from an EMBL/GenBank/DDBJ whole genome shotgun (WGS) entry which is preliminary data.</text>
</comment>
<evidence type="ECO:0000256" key="1">
    <source>
        <dbReference type="ARBA" id="ARBA00004123"/>
    </source>
</evidence>
<dbReference type="InterPro" id="IPR004871">
    <property type="entry name" value="RSE1/DDB1/CPSF1_C"/>
</dbReference>
<dbReference type="InterPro" id="IPR018846">
    <property type="entry name" value="Beta-prop_RSE1/DDB1/CPSF1_1st"/>
</dbReference>
<feature type="domain" description="RSE1/DDB1/CPSF1 C-terminal" evidence="6">
    <location>
        <begin position="365"/>
        <end position="630"/>
    </location>
</feature>
<evidence type="ECO:0000259" key="7">
    <source>
        <dbReference type="Pfam" id="PF10433"/>
    </source>
</evidence>
<dbReference type="OrthoDB" id="436637at2759"/>
<dbReference type="GO" id="GO:0008380">
    <property type="term" value="P:RNA splicing"/>
    <property type="evidence" value="ECO:0007669"/>
    <property type="project" value="UniProtKB-KW"/>
</dbReference>
<dbReference type="Proteomes" id="UP000236333">
    <property type="component" value="Unassembled WGS sequence"/>
</dbReference>
<feature type="domain" description="RSE1/DDB1/CPSF1 first beta-propeller" evidence="7">
    <location>
        <begin position="14"/>
        <end position="190"/>
    </location>
</feature>
<dbReference type="GO" id="GO:0003676">
    <property type="term" value="F:nucleic acid binding"/>
    <property type="evidence" value="ECO:0007669"/>
    <property type="project" value="InterPro"/>
</dbReference>
<keyword evidence="2" id="KW-0507">mRNA processing</keyword>
<keyword evidence="9" id="KW-1185">Reference proteome</keyword>
<dbReference type="InterPro" id="IPR050358">
    <property type="entry name" value="RSE1/DDB1/CFT1"/>
</dbReference>
<evidence type="ECO:0000256" key="3">
    <source>
        <dbReference type="ARBA" id="ARBA00022728"/>
    </source>
</evidence>
<dbReference type="EMBL" id="PGGS01000175">
    <property type="protein sequence ID" value="PNH07530.1"/>
    <property type="molecule type" value="Genomic_DNA"/>
</dbReference>
<dbReference type="Pfam" id="PF03178">
    <property type="entry name" value="CPSF_A"/>
    <property type="match status" value="1"/>
</dbReference>
<evidence type="ECO:0000256" key="4">
    <source>
        <dbReference type="ARBA" id="ARBA00023187"/>
    </source>
</evidence>
<evidence type="ECO:0000259" key="6">
    <source>
        <dbReference type="Pfam" id="PF03178"/>
    </source>
</evidence>
<gene>
    <name evidence="8" type="ORF">TSOC_006011</name>
</gene>
<feature type="domain" description="RSE1/DDB1/CPSF1 first beta-propeller" evidence="7">
    <location>
        <begin position="192"/>
        <end position="310"/>
    </location>
</feature>
<dbReference type="InterPro" id="IPR015943">
    <property type="entry name" value="WD40/YVTN_repeat-like_dom_sf"/>
</dbReference>
<accession>A0A2J8A4T3</accession>
<dbReference type="Pfam" id="PF10433">
    <property type="entry name" value="Beta-prop_RSE1_1st"/>
    <property type="match status" value="2"/>
</dbReference>
<evidence type="ECO:0000256" key="5">
    <source>
        <dbReference type="ARBA" id="ARBA00023242"/>
    </source>
</evidence>
<name>A0A2J8A4T3_9CHLO</name>
<evidence type="ECO:0000313" key="9">
    <source>
        <dbReference type="Proteomes" id="UP000236333"/>
    </source>
</evidence>
<dbReference type="Gene3D" id="2.130.10.10">
    <property type="entry name" value="YVTN repeat-like/Quinoprotein amine dehydrogenase"/>
    <property type="match status" value="2"/>
</dbReference>
<keyword evidence="5" id="KW-0539">Nucleus</keyword>
<protein>
    <submittedName>
        <fullName evidence="8">Splicing factor 3B subunit 3</fullName>
    </submittedName>
</protein>
<proteinExistence type="predicted"/>